<sequence length="514" mass="56083">MSRSSITIYLLFVVFVIALSPFQYGYLTGELNTPQDVISKCRLKNDWIVQDDGAFLPPCLPMSDAQYSLIVAMLLAGGLIGALSASHYSDKYGRRQTLVYTTLFIGTGSLIMTFAWSPWMLFVGRFIAGIGSGMVTVVTPVYLAECVPKSSRGFFGTLTQLAIVIGIMVSQILGMFLVTMWRWILFVGAVVAFAQLFLLPFCVDSPKYLASRQGGTHQAKQALLRLRGSSLEDVEEEIEEWRRDSLVGPATTPDLMSSSNSSSSPLAPSSASSSNVTLMQFITTKRYRHGFFLVVLLQLSQQLSGINAVIFYSTSIMSSVFPDASDRITVLISVINLLMTLVSAYLMDRSGRRSLFLTSAVFMASSSILLGWSIENGQDRTSAFGIVAFVAAFAIGLGPIPFLMIPELVETHAVASAGSVGLATNMISNFMVSAGFMKLRDIIGNGQVFYVFAISLSLLLVLAFFYLPETKNKSADEVVRSGYAVHRWRGPAPNYQLLPAADVQQPVVLPTSYQ</sequence>
<dbReference type="PRINTS" id="PR00171">
    <property type="entry name" value="SUGRTRNSPORT"/>
</dbReference>
<feature type="transmembrane region" description="Helical" evidence="9">
    <location>
        <begin position="386"/>
        <end position="405"/>
    </location>
</feature>
<dbReference type="AlphaFoldDB" id="A0A1X2G2C2"/>
<dbReference type="InterPro" id="IPR045263">
    <property type="entry name" value="GLUT"/>
</dbReference>
<gene>
    <name evidence="11" type="ORF">DM01DRAFT_1411802</name>
</gene>
<name>A0A1X2G2C2_9FUNG</name>
<dbReference type="Proteomes" id="UP000242146">
    <property type="component" value="Unassembled WGS sequence"/>
</dbReference>
<feature type="domain" description="Major facilitator superfamily (MFS) profile" evidence="10">
    <location>
        <begin position="13"/>
        <end position="471"/>
    </location>
</feature>
<evidence type="ECO:0000256" key="3">
    <source>
        <dbReference type="ARBA" id="ARBA00022448"/>
    </source>
</evidence>
<feature type="compositionally biased region" description="Low complexity" evidence="8">
    <location>
        <begin position="257"/>
        <end position="272"/>
    </location>
</feature>
<dbReference type="GO" id="GO:0016020">
    <property type="term" value="C:membrane"/>
    <property type="evidence" value="ECO:0007669"/>
    <property type="project" value="UniProtKB-SubCell"/>
</dbReference>
<evidence type="ECO:0000256" key="9">
    <source>
        <dbReference type="SAM" id="Phobius"/>
    </source>
</evidence>
<dbReference type="OrthoDB" id="4540492at2759"/>
<comment type="caution">
    <text evidence="11">The sequence shown here is derived from an EMBL/GenBank/DDBJ whole genome shotgun (WGS) entry which is preliminary data.</text>
</comment>
<dbReference type="GO" id="GO:0015149">
    <property type="term" value="F:hexose transmembrane transporter activity"/>
    <property type="evidence" value="ECO:0007669"/>
    <property type="project" value="TreeGrafter"/>
</dbReference>
<dbReference type="PANTHER" id="PTHR23503:SF8">
    <property type="entry name" value="FACILITATED GLUCOSE TRANSPORTER PROTEIN 1"/>
    <property type="match status" value="1"/>
</dbReference>
<dbReference type="InterPro" id="IPR005829">
    <property type="entry name" value="Sugar_transporter_CS"/>
</dbReference>
<evidence type="ECO:0000256" key="7">
    <source>
        <dbReference type="RuleBase" id="RU003346"/>
    </source>
</evidence>
<feature type="transmembrane region" description="Helical" evidence="9">
    <location>
        <begin position="97"/>
        <end position="116"/>
    </location>
</feature>
<evidence type="ECO:0000256" key="1">
    <source>
        <dbReference type="ARBA" id="ARBA00004141"/>
    </source>
</evidence>
<accession>A0A1X2G2C2</accession>
<feature type="transmembrane region" description="Helical" evidence="9">
    <location>
        <begin position="65"/>
        <end position="85"/>
    </location>
</feature>
<dbReference type="STRING" id="101127.A0A1X2G2C2"/>
<keyword evidence="6 9" id="KW-0472">Membrane</keyword>
<evidence type="ECO:0000256" key="4">
    <source>
        <dbReference type="ARBA" id="ARBA00022692"/>
    </source>
</evidence>
<feature type="transmembrane region" description="Helical" evidence="9">
    <location>
        <begin position="328"/>
        <end position="347"/>
    </location>
</feature>
<feature type="transmembrane region" description="Helical" evidence="9">
    <location>
        <begin position="122"/>
        <end position="143"/>
    </location>
</feature>
<evidence type="ECO:0000256" key="8">
    <source>
        <dbReference type="SAM" id="MobiDB-lite"/>
    </source>
</evidence>
<comment type="subcellular location">
    <subcellularLocation>
        <location evidence="1">Membrane</location>
        <topology evidence="1">Multi-pass membrane protein</topology>
    </subcellularLocation>
</comment>
<feature type="transmembrane region" description="Helical" evidence="9">
    <location>
        <begin position="183"/>
        <end position="203"/>
    </location>
</feature>
<keyword evidence="3 7" id="KW-0813">Transport</keyword>
<dbReference type="SUPFAM" id="SSF103473">
    <property type="entry name" value="MFS general substrate transporter"/>
    <property type="match status" value="1"/>
</dbReference>
<evidence type="ECO:0000256" key="2">
    <source>
        <dbReference type="ARBA" id="ARBA00010992"/>
    </source>
</evidence>
<dbReference type="InterPro" id="IPR036259">
    <property type="entry name" value="MFS_trans_sf"/>
</dbReference>
<feature type="region of interest" description="Disordered" evidence="8">
    <location>
        <begin position="247"/>
        <end position="272"/>
    </location>
</feature>
<dbReference type="Gene3D" id="1.20.1250.20">
    <property type="entry name" value="MFS general substrate transporter like domains"/>
    <property type="match status" value="1"/>
</dbReference>
<keyword evidence="4 9" id="KW-0812">Transmembrane</keyword>
<evidence type="ECO:0000259" key="10">
    <source>
        <dbReference type="PROSITE" id="PS50850"/>
    </source>
</evidence>
<evidence type="ECO:0000313" key="12">
    <source>
        <dbReference type="Proteomes" id="UP000242146"/>
    </source>
</evidence>
<feature type="transmembrane region" description="Helical" evidence="9">
    <location>
        <begin position="354"/>
        <end position="374"/>
    </location>
</feature>
<dbReference type="InterPro" id="IPR020846">
    <property type="entry name" value="MFS_dom"/>
</dbReference>
<dbReference type="PANTHER" id="PTHR23503">
    <property type="entry name" value="SOLUTE CARRIER FAMILY 2"/>
    <property type="match status" value="1"/>
</dbReference>
<feature type="transmembrane region" description="Helical" evidence="9">
    <location>
        <begin position="417"/>
        <end position="436"/>
    </location>
</feature>
<reference evidence="11 12" key="1">
    <citation type="submission" date="2016-07" db="EMBL/GenBank/DDBJ databases">
        <title>Pervasive Adenine N6-methylation of Active Genes in Fungi.</title>
        <authorList>
            <consortium name="DOE Joint Genome Institute"/>
            <person name="Mondo S.J."/>
            <person name="Dannebaum R.O."/>
            <person name="Kuo R.C."/>
            <person name="Labutti K."/>
            <person name="Haridas S."/>
            <person name="Kuo A."/>
            <person name="Salamov A."/>
            <person name="Ahrendt S.R."/>
            <person name="Lipzen A."/>
            <person name="Sullivan W."/>
            <person name="Andreopoulos W.B."/>
            <person name="Clum A."/>
            <person name="Lindquist E."/>
            <person name="Daum C."/>
            <person name="Ramamoorthy G.K."/>
            <person name="Gryganskyi A."/>
            <person name="Culley D."/>
            <person name="Magnuson J.K."/>
            <person name="James T.Y."/>
            <person name="O'Malley M.A."/>
            <person name="Stajich J.E."/>
            <person name="Spatafora J.W."/>
            <person name="Visel A."/>
            <person name="Grigoriev I.V."/>
        </authorList>
    </citation>
    <scope>NUCLEOTIDE SEQUENCE [LARGE SCALE GENOMIC DNA]</scope>
    <source>
        <strain evidence="11 12">NRRL 3301</strain>
    </source>
</reference>
<feature type="transmembrane region" description="Helical" evidence="9">
    <location>
        <begin position="7"/>
        <end position="26"/>
    </location>
</feature>
<evidence type="ECO:0000256" key="6">
    <source>
        <dbReference type="ARBA" id="ARBA00023136"/>
    </source>
</evidence>
<evidence type="ECO:0000256" key="5">
    <source>
        <dbReference type="ARBA" id="ARBA00022989"/>
    </source>
</evidence>
<keyword evidence="12" id="KW-1185">Reference proteome</keyword>
<dbReference type="InterPro" id="IPR003663">
    <property type="entry name" value="Sugar/inositol_transpt"/>
</dbReference>
<dbReference type="PROSITE" id="PS00217">
    <property type="entry name" value="SUGAR_TRANSPORT_2"/>
    <property type="match status" value="1"/>
</dbReference>
<proteinExistence type="inferred from homology"/>
<dbReference type="NCBIfam" id="TIGR00879">
    <property type="entry name" value="SP"/>
    <property type="match status" value="1"/>
</dbReference>
<dbReference type="Pfam" id="PF00083">
    <property type="entry name" value="Sugar_tr"/>
    <property type="match status" value="1"/>
</dbReference>
<feature type="transmembrane region" description="Helical" evidence="9">
    <location>
        <begin position="155"/>
        <end position="177"/>
    </location>
</feature>
<dbReference type="EMBL" id="MCGT01000065">
    <property type="protein sequence ID" value="ORX42594.1"/>
    <property type="molecule type" value="Genomic_DNA"/>
</dbReference>
<evidence type="ECO:0000313" key="11">
    <source>
        <dbReference type="EMBL" id="ORX42594.1"/>
    </source>
</evidence>
<protein>
    <submittedName>
        <fullName evidence="11">General substrate transporter</fullName>
    </submittedName>
</protein>
<comment type="similarity">
    <text evidence="2 7">Belongs to the major facilitator superfamily. Sugar transporter (TC 2.A.1.1) family.</text>
</comment>
<dbReference type="InterPro" id="IPR005828">
    <property type="entry name" value="MFS_sugar_transport-like"/>
</dbReference>
<keyword evidence="5 9" id="KW-1133">Transmembrane helix</keyword>
<feature type="transmembrane region" description="Helical" evidence="9">
    <location>
        <begin position="448"/>
        <end position="467"/>
    </location>
</feature>
<organism evidence="11 12">
    <name type="scientific">Hesseltinella vesiculosa</name>
    <dbReference type="NCBI Taxonomy" id="101127"/>
    <lineage>
        <taxon>Eukaryota</taxon>
        <taxon>Fungi</taxon>
        <taxon>Fungi incertae sedis</taxon>
        <taxon>Mucoromycota</taxon>
        <taxon>Mucoromycotina</taxon>
        <taxon>Mucoromycetes</taxon>
        <taxon>Mucorales</taxon>
        <taxon>Cunninghamellaceae</taxon>
        <taxon>Hesseltinella</taxon>
    </lineage>
</organism>
<feature type="transmembrane region" description="Helical" evidence="9">
    <location>
        <begin position="291"/>
        <end position="316"/>
    </location>
</feature>
<dbReference type="PROSITE" id="PS50850">
    <property type="entry name" value="MFS"/>
    <property type="match status" value="1"/>
</dbReference>